<reference evidence="2" key="1">
    <citation type="journal article" date="2019" name="Int. J. Syst. Evol. Microbiol.">
        <title>The Global Catalogue of Microorganisms (GCM) 10K type strain sequencing project: providing services to taxonomists for standard genome sequencing and annotation.</title>
        <authorList>
            <consortium name="The Broad Institute Genomics Platform"/>
            <consortium name="The Broad Institute Genome Sequencing Center for Infectious Disease"/>
            <person name="Wu L."/>
            <person name="Ma J."/>
        </authorList>
    </citation>
    <scope>NUCLEOTIDE SEQUENCE [LARGE SCALE GENOMIC DNA]</scope>
    <source>
        <strain evidence="2">CGMCC 1.12942</strain>
    </source>
</reference>
<dbReference type="RefSeq" id="WP_379867374.1">
    <property type="nucleotide sequence ID" value="NZ_JBHTBW010000072.1"/>
</dbReference>
<name>A0ABW2RPR8_9BACL</name>
<dbReference type="Pfam" id="PF06224">
    <property type="entry name" value="AlkZ-like"/>
    <property type="match status" value="1"/>
</dbReference>
<gene>
    <name evidence="1" type="ORF">ACFQNG_18450</name>
</gene>
<protein>
    <submittedName>
        <fullName evidence="1">DNA glycosylase AlkZ-like family protein</fullName>
    </submittedName>
</protein>
<dbReference type="PANTHER" id="PTHR38479">
    <property type="entry name" value="LMO0824 PROTEIN"/>
    <property type="match status" value="1"/>
</dbReference>
<sequence length="270" mass="31376">MVERISLNQLRSYFLKKHHLAPHAKAACVQQALSSLVGLHTARISTPFVSLHTRVEGFQSIDLQKQMRSSLIKLRCMRKTLHIVPIKVAPIVHQATLKQRLPVCTRSFKKLGVNERDINLCKEYLIDLVRSKPSSSEELIQSMLEQRFFERIKKQLSNPIYFLRRMIKLCWEEGTFCYINESGHWTRESRIYGYTPGIYPELNLNSVGKEAAEARLIDFYIKHYGPVSFKDICWWTGLDVRVVQKHLSSKGYQIVLIDSFNTELYTSAEK</sequence>
<evidence type="ECO:0000313" key="2">
    <source>
        <dbReference type="Proteomes" id="UP001596500"/>
    </source>
</evidence>
<accession>A0ABW2RPR8</accession>
<dbReference type="Proteomes" id="UP001596500">
    <property type="component" value="Unassembled WGS sequence"/>
</dbReference>
<organism evidence="1 2">
    <name type="scientific">Laceyella putida</name>
    <dbReference type="NCBI Taxonomy" id="110101"/>
    <lineage>
        <taxon>Bacteria</taxon>
        <taxon>Bacillati</taxon>
        <taxon>Bacillota</taxon>
        <taxon>Bacilli</taxon>
        <taxon>Bacillales</taxon>
        <taxon>Thermoactinomycetaceae</taxon>
        <taxon>Laceyella</taxon>
    </lineage>
</organism>
<evidence type="ECO:0000313" key="1">
    <source>
        <dbReference type="EMBL" id="MFC7443053.1"/>
    </source>
</evidence>
<comment type="caution">
    <text evidence="1">The sequence shown here is derived from an EMBL/GenBank/DDBJ whole genome shotgun (WGS) entry which is preliminary data.</text>
</comment>
<dbReference type="EMBL" id="JBHTBW010000072">
    <property type="protein sequence ID" value="MFC7443053.1"/>
    <property type="molecule type" value="Genomic_DNA"/>
</dbReference>
<dbReference type="PANTHER" id="PTHR38479:SF2">
    <property type="entry name" value="WINGED HELIX DNA-BINDING DOMAIN-CONTAINING PROTEIN"/>
    <property type="match status" value="1"/>
</dbReference>
<proteinExistence type="predicted"/>
<dbReference type="InterPro" id="IPR009351">
    <property type="entry name" value="AlkZ-like"/>
</dbReference>
<keyword evidence="2" id="KW-1185">Reference proteome</keyword>